<keyword evidence="2" id="KW-1185">Reference proteome</keyword>
<dbReference type="AlphaFoldDB" id="A0A1I6V1N6"/>
<organism evidence="1 2">
    <name type="scientific">Acinetobacter bohemicus</name>
    <dbReference type="NCBI Taxonomy" id="1435036"/>
    <lineage>
        <taxon>Bacteria</taxon>
        <taxon>Pseudomonadati</taxon>
        <taxon>Pseudomonadota</taxon>
        <taxon>Gammaproteobacteria</taxon>
        <taxon>Moraxellales</taxon>
        <taxon>Moraxellaceae</taxon>
        <taxon>Acinetobacter</taxon>
    </lineage>
</organism>
<name>A0A1I6V1N6_9GAMM</name>
<dbReference type="Proteomes" id="UP000182827">
    <property type="component" value="Unassembled WGS sequence"/>
</dbReference>
<gene>
    <name evidence="1" type="ORF">SAMN05444586_102023</name>
</gene>
<evidence type="ECO:0000313" key="1">
    <source>
        <dbReference type="EMBL" id="SFT07631.1"/>
    </source>
</evidence>
<dbReference type="EMBL" id="FOZU01000020">
    <property type="protein sequence ID" value="SFT07631.1"/>
    <property type="molecule type" value="Genomic_DNA"/>
</dbReference>
<evidence type="ECO:0008006" key="3">
    <source>
        <dbReference type="Google" id="ProtNLM"/>
    </source>
</evidence>
<proteinExistence type="predicted"/>
<protein>
    <recommendedName>
        <fullName evidence="3">KTSC domain-containing protein</fullName>
    </recommendedName>
</protein>
<evidence type="ECO:0000313" key="2">
    <source>
        <dbReference type="Proteomes" id="UP000182827"/>
    </source>
</evidence>
<sequence>MLIKLEDKIVNLNNVSYIKLNEKSLKIIFYFNDEHSCSFTFESPEAFSTFVSSLKAKEIV</sequence>
<reference evidence="2" key="1">
    <citation type="submission" date="2016-10" db="EMBL/GenBank/DDBJ databases">
        <authorList>
            <person name="Varghese N."/>
            <person name="Submissions S."/>
        </authorList>
    </citation>
    <scope>NUCLEOTIDE SEQUENCE [LARGE SCALE GENOMIC DNA]</scope>
    <source>
        <strain evidence="2">ANC 5076</strain>
    </source>
</reference>
<accession>A0A1I6V1N6</accession>